<reference evidence="1 2" key="1">
    <citation type="journal article" date="2024" name="G3 (Bethesda)">
        <title>Genome assembly of Hibiscus sabdariffa L. provides insights into metabolisms of medicinal natural products.</title>
        <authorList>
            <person name="Kim T."/>
        </authorList>
    </citation>
    <scope>NUCLEOTIDE SEQUENCE [LARGE SCALE GENOMIC DNA]</scope>
    <source>
        <strain evidence="1">TK-2024</strain>
        <tissue evidence="1">Old leaves</tissue>
    </source>
</reference>
<evidence type="ECO:0000313" key="1">
    <source>
        <dbReference type="EMBL" id="KAK8569213.1"/>
    </source>
</evidence>
<protein>
    <recommendedName>
        <fullName evidence="3">RNase H type-1 domain-containing protein</fullName>
    </recommendedName>
</protein>
<dbReference type="EMBL" id="JBBPBM010000009">
    <property type="protein sequence ID" value="KAK8569213.1"/>
    <property type="molecule type" value="Genomic_DNA"/>
</dbReference>
<name>A0ABR2F2N7_9ROSI</name>
<accession>A0ABR2F2N7</accession>
<sequence length="160" mass="18046">MVSNMLPSSGDWDWGRLEHYLPRPVLETLVVVKSPMPQYGPDTRCCELFDLDSVTRESILDRGNRLIAECNQVFSRNKVNIIRPVRDGNLWKGPGQGWVKVRHVPREMNGAADKLAAMGRGYSKEGRLLIAPPDMVVTIVNDEQCRWLEGLHAHSDDPAI</sequence>
<comment type="caution">
    <text evidence="1">The sequence shown here is derived from an EMBL/GenBank/DDBJ whole genome shotgun (WGS) entry which is preliminary data.</text>
</comment>
<gene>
    <name evidence="1" type="ORF">V6N12_007745</name>
</gene>
<evidence type="ECO:0000313" key="2">
    <source>
        <dbReference type="Proteomes" id="UP001472677"/>
    </source>
</evidence>
<proteinExistence type="predicted"/>
<evidence type="ECO:0008006" key="3">
    <source>
        <dbReference type="Google" id="ProtNLM"/>
    </source>
</evidence>
<dbReference type="Proteomes" id="UP001472677">
    <property type="component" value="Unassembled WGS sequence"/>
</dbReference>
<organism evidence="1 2">
    <name type="scientific">Hibiscus sabdariffa</name>
    <name type="common">roselle</name>
    <dbReference type="NCBI Taxonomy" id="183260"/>
    <lineage>
        <taxon>Eukaryota</taxon>
        <taxon>Viridiplantae</taxon>
        <taxon>Streptophyta</taxon>
        <taxon>Embryophyta</taxon>
        <taxon>Tracheophyta</taxon>
        <taxon>Spermatophyta</taxon>
        <taxon>Magnoliopsida</taxon>
        <taxon>eudicotyledons</taxon>
        <taxon>Gunneridae</taxon>
        <taxon>Pentapetalae</taxon>
        <taxon>rosids</taxon>
        <taxon>malvids</taxon>
        <taxon>Malvales</taxon>
        <taxon>Malvaceae</taxon>
        <taxon>Malvoideae</taxon>
        <taxon>Hibiscus</taxon>
    </lineage>
</organism>
<keyword evidence="2" id="KW-1185">Reference proteome</keyword>